<reference evidence="2 3" key="1">
    <citation type="submission" date="2022-01" db="EMBL/GenBank/DDBJ databases">
        <title>Dethiosulfovibrio faecalis sp. nov., a novel proteolytic, non-sulfur-reducing bacterium isolated from a marine aquaculture solid waste bioreactor.</title>
        <authorList>
            <person name="Grabowski S."/>
            <person name="Apolinario E."/>
            <person name="Schneider N."/>
            <person name="Marshall C.W."/>
            <person name="Sowers K.R."/>
        </authorList>
    </citation>
    <scope>NUCLEOTIDE SEQUENCE [LARGE SCALE GENOMIC DNA]</scope>
    <source>
        <strain evidence="2 3">DSM 12537</strain>
    </source>
</reference>
<accession>A0ABS9ELX5</accession>
<keyword evidence="3" id="KW-1185">Reference proteome</keyword>
<dbReference type="InterPro" id="IPR002826">
    <property type="entry name" value="MptE-like"/>
</dbReference>
<evidence type="ECO:0000313" key="3">
    <source>
        <dbReference type="Proteomes" id="UP001200430"/>
    </source>
</evidence>
<comment type="caution">
    <text evidence="2">The sequence shown here is derived from an EMBL/GenBank/DDBJ whole genome shotgun (WGS) entry which is preliminary data.</text>
</comment>
<feature type="domain" description="6-hydroxymethylpterin diphosphokinase MptE-like" evidence="1">
    <location>
        <begin position="199"/>
        <end position="374"/>
    </location>
</feature>
<evidence type="ECO:0000313" key="2">
    <source>
        <dbReference type="EMBL" id="MCF4141521.1"/>
    </source>
</evidence>
<dbReference type="EMBL" id="JAKGUD010000001">
    <property type="protein sequence ID" value="MCF4141521.1"/>
    <property type="molecule type" value="Genomic_DNA"/>
</dbReference>
<name>A0ABS9ELX5_9BACT</name>
<dbReference type="RefSeq" id="WP_236097966.1">
    <property type="nucleotide sequence ID" value="NZ_JAKGUD010000001.1"/>
</dbReference>
<dbReference type="Proteomes" id="UP001200430">
    <property type="component" value="Unassembled WGS sequence"/>
</dbReference>
<dbReference type="Pfam" id="PF01973">
    <property type="entry name" value="MptE-like"/>
    <property type="match status" value="1"/>
</dbReference>
<dbReference type="PANTHER" id="PTHR41786">
    <property type="entry name" value="MOTILITY ACCESSORY FACTOR MAF"/>
    <property type="match status" value="1"/>
</dbReference>
<evidence type="ECO:0000259" key="1">
    <source>
        <dbReference type="Pfam" id="PF01973"/>
    </source>
</evidence>
<proteinExistence type="predicted"/>
<dbReference type="PANTHER" id="PTHR41786:SF1">
    <property type="entry name" value="6-HYDROXYMETHYLPTERIN DIPHOSPHOKINASE MPTE-LIKE DOMAIN-CONTAINING PROTEIN"/>
    <property type="match status" value="1"/>
</dbReference>
<protein>
    <submittedName>
        <fullName evidence="2">DUF115 domain-containing protein</fullName>
    </submittedName>
</protein>
<gene>
    <name evidence="2" type="ORF">L2W38_01645</name>
</gene>
<organism evidence="2 3">
    <name type="scientific">Dethiosulfovibrio marinus</name>
    <dbReference type="NCBI Taxonomy" id="133532"/>
    <lineage>
        <taxon>Bacteria</taxon>
        <taxon>Thermotogati</taxon>
        <taxon>Synergistota</taxon>
        <taxon>Synergistia</taxon>
        <taxon>Synergistales</taxon>
        <taxon>Dethiosulfovibrionaceae</taxon>
        <taxon>Dethiosulfovibrio</taxon>
    </lineage>
</organism>
<sequence length="889" mass="99730">MELRARQPLLASLLEERLSDRGIPSFDVSHSPKGKWVRLPTEGEIEPFFDVSTARPTERDKEKHALFFVMGVGYPPSLFHVLWGLPVGTLSVVVFEPNLDLLIMTLGITSVYRAIPAGCHLSFLATPETPLVRETIGVNIRPLGAFVVIEGKTIENKGELEVFYDTFSELWRSFAKEVRTHIDILGNSPEDTLIGVRQIALNAPWILKSPPISLLADRFEKRPCICVASGPSLEKNIHLLKSMEDRCVIISADTALRRLLEEGIHPHAVVTLERPVHTYTNYFRYLMENWEKECSEILLVSQGVSPPQIQGRWPGPKIVVGKVEVPVDRWFLGELLGGSIMRSGMSVAHMALVLAQILGAEDVALIGQDLAFGDDGSSHAGSTAASSAQSLEKERGQKDYLEIPGALGGTVKTHHIWFLFLQVFENLIPDMKLRVHDCTEGGALIRGTDVRPLQEFMDLFVASSSPMEETPGSVVSEHPRSIDKESISKIQDKIDFGLSGITWTLSEVDELEKMVDRAISAGLAPKKRREIASEMSERLDKLNGINPVLAFIGQSYANLSGMDIARTRWLESVPQIREWETIHREMFKAHRICARYIKQWLEYVSAFLKGFPSDEDVLEESRNTTLESLLGEDHDLIDVSGSEMISFNLTLSRSDPVTQGWSLDDRWKCALVLHGQGRAEEASYLMESVALELQGLRLENSVMVQFLKDYAKIVSTHDLCFVPKYRLAKMLLDNARRYDPDDRDIERLIDDVMVGLRTYLEDIASFRLISDPIGFETKRLDADRLLNEGDLVGTMNMVLEIIEDYHSERPGGCAPLLEWLVKTSLDCLEAQDPLIADTSRHICESLGKNPGIFRELGVSVPINLMEFFSQDLKVWEYMSEKKDETGGDS</sequence>